<feature type="non-terminal residue" evidence="1">
    <location>
        <position position="21"/>
    </location>
</feature>
<accession>A0A8S2WJL5</accession>
<evidence type="ECO:0000313" key="1">
    <source>
        <dbReference type="EMBL" id="CAF4433302.1"/>
    </source>
</evidence>
<gene>
    <name evidence="1" type="ORF">SMN809_LOCUS31926</name>
</gene>
<protein>
    <submittedName>
        <fullName evidence="1">Uncharacterized protein</fullName>
    </submittedName>
</protein>
<organism evidence="1 2">
    <name type="scientific">Rotaria magnacalcarata</name>
    <dbReference type="NCBI Taxonomy" id="392030"/>
    <lineage>
        <taxon>Eukaryota</taxon>
        <taxon>Metazoa</taxon>
        <taxon>Spiralia</taxon>
        <taxon>Gnathifera</taxon>
        <taxon>Rotifera</taxon>
        <taxon>Eurotatoria</taxon>
        <taxon>Bdelloidea</taxon>
        <taxon>Philodinida</taxon>
        <taxon>Philodinidae</taxon>
        <taxon>Rotaria</taxon>
    </lineage>
</organism>
<proteinExistence type="predicted"/>
<dbReference type="EMBL" id="CAJOBI010065274">
    <property type="protein sequence ID" value="CAF4433302.1"/>
    <property type="molecule type" value="Genomic_DNA"/>
</dbReference>
<evidence type="ECO:0000313" key="2">
    <source>
        <dbReference type="Proteomes" id="UP000676336"/>
    </source>
</evidence>
<dbReference type="AlphaFoldDB" id="A0A8S2WJL5"/>
<name>A0A8S2WJL5_9BILA</name>
<dbReference type="Proteomes" id="UP000676336">
    <property type="component" value="Unassembled WGS sequence"/>
</dbReference>
<comment type="caution">
    <text evidence="1">The sequence shown here is derived from an EMBL/GenBank/DDBJ whole genome shotgun (WGS) entry which is preliminary data.</text>
</comment>
<reference evidence="1" key="1">
    <citation type="submission" date="2021-02" db="EMBL/GenBank/DDBJ databases">
        <authorList>
            <person name="Nowell W R."/>
        </authorList>
    </citation>
    <scope>NUCLEOTIDE SEQUENCE</scope>
</reference>
<sequence length="21" mass="2459">MEYENNPRVARILVLIASIQE</sequence>